<dbReference type="Pfam" id="PF02033">
    <property type="entry name" value="RBFA"/>
    <property type="match status" value="1"/>
</dbReference>
<comment type="similarity">
    <text evidence="2">Belongs to the RbfA family.</text>
</comment>
<evidence type="ECO:0000313" key="5">
    <source>
        <dbReference type="Proteomes" id="UP001239909"/>
    </source>
</evidence>
<protein>
    <recommendedName>
        <fullName evidence="2">Ribosome-binding factor A</fullName>
    </recommendedName>
</protein>
<dbReference type="EMBL" id="BSYI01000001">
    <property type="protein sequence ID" value="GMG80877.1"/>
    <property type="molecule type" value="Genomic_DNA"/>
</dbReference>
<dbReference type="InterPro" id="IPR015946">
    <property type="entry name" value="KH_dom-like_a/b"/>
</dbReference>
<organism evidence="4 5">
    <name type="scientific">Paralimibaculum aggregatum</name>
    <dbReference type="NCBI Taxonomy" id="3036245"/>
    <lineage>
        <taxon>Bacteria</taxon>
        <taxon>Pseudomonadati</taxon>
        <taxon>Pseudomonadota</taxon>
        <taxon>Alphaproteobacteria</taxon>
        <taxon>Rhodobacterales</taxon>
        <taxon>Paracoccaceae</taxon>
        <taxon>Paralimibaculum</taxon>
    </lineage>
</organism>
<proteinExistence type="inferred from homology"/>
<dbReference type="InterPro" id="IPR020053">
    <property type="entry name" value="Ribosome-bd_factorA_CS"/>
</dbReference>
<dbReference type="NCBIfam" id="TIGR00082">
    <property type="entry name" value="rbfA"/>
    <property type="match status" value="1"/>
</dbReference>
<comment type="subcellular location">
    <subcellularLocation>
        <location evidence="2">Cytoplasm</location>
    </subcellularLocation>
</comment>
<keyword evidence="1 2" id="KW-0690">Ribosome biogenesis</keyword>
<comment type="function">
    <text evidence="2">One of several proteins that assist in the late maturation steps of the functional core of the 30S ribosomal subunit. Associates with free 30S ribosomal subunits (but not with 30S subunits that are part of 70S ribosomes or polysomes). Required for efficient processing of 16S rRNA. May interact with the 5'-terminal helix region of 16S rRNA.</text>
</comment>
<dbReference type="InterPro" id="IPR000238">
    <property type="entry name" value="RbfA"/>
</dbReference>
<evidence type="ECO:0000256" key="2">
    <source>
        <dbReference type="HAMAP-Rule" id="MF_00003"/>
    </source>
</evidence>
<dbReference type="Proteomes" id="UP001239909">
    <property type="component" value="Unassembled WGS sequence"/>
</dbReference>
<comment type="subunit">
    <text evidence="2">Monomer. Binds 30S ribosomal subunits, but not 50S ribosomal subunits or 70S ribosomes.</text>
</comment>
<feature type="compositionally biased region" description="Basic and acidic residues" evidence="3">
    <location>
        <begin position="51"/>
        <end position="64"/>
    </location>
</feature>
<dbReference type="Gene3D" id="3.30.300.20">
    <property type="match status" value="1"/>
</dbReference>
<gene>
    <name evidence="2" type="primary">rbfA</name>
    <name evidence="4" type="ORF">LNKW23_00890</name>
</gene>
<keyword evidence="5" id="KW-1185">Reference proteome</keyword>
<evidence type="ECO:0000256" key="1">
    <source>
        <dbReference type="ARBA" id="ARBA00022517"/>
    </source>
</evidence>
<dbReference type="InterPro" id="IPR023799">
    <property type="entry name" value="RbfA_dom_sf"/>
</dbReference>
<dbReference type="NCBIfam" id="NF001802">
    <property type="entry name" value="PRK00521.2-5"/>
    <property type="match status" value="1"/>
</dbReference>
<name>A0ABQ6LD21_9RHOB</name>
<dbReference type="PROSITE" id="PS01319">
    <property type="entry name" value="RBFA"/>
    <property type="match status" value="1"/>
</dbReference>
<dbReference type="SUPFAM" id="SSF89919">
    <property type="entry name" value="Ribosome-binding factor A, RbfA"/>
    <property type="match status" value="1"/>
</dbReference>
<dbReference type="PANTHER" id="PTHR33515:SF1">
    <property type="entry name" value="RIBOSOME-BINDING FACTOR A, CHLOROPLASTIC-RELATED"/>
    <property type="match status" value="1"/>
</dbReference>
<evidence type="ECO:0000313" key="4">
    <source>
        <dbReference type="EMBL" id="GMG80877.1"/>
    </source>
</evidence>
<comment type="caution">
    <text evidence="4">The sequence shown here is derived from an EMBL/GenBank/DDBJ whole genome shotgun (WGS) entry which is preliminary data.</text>
</comment>
<evidence type="ECO:0000256" key="3">
    <source>
        <dbReference type="SAM" id="MobiDB-lite"/>
    </source>
</evidence>
<sequence length="189" mass="20748">MTAGLAQHRLEAEQAAVESLGSGEILGIDCGFEHATGLHRGSSRGRGSHRQAQEVKQMARDRNKGGARGPSQRQLRVGETIRRALAEVLMRGEAHGLGMAAASITVTEVRPSPDLRQATVYVMPLGGRDPEGAIAALMEARGEIRRSVDRRLSLKYSPDLKFVIDDTFDRYDETRAMLNRDTVRRDLEG</sequence>
<accession>A0ABQ6LD21</accession>
<keyword evidence="2" id="KW-0963">Cytoplasm</keyword>
<feature type="region of interest" description="Disordered" evidence="3">
    <location>
        <begin position="39"/>
        <end position="74"/>
    </location>
</feature>
<dbReference type="HAMAP" id="MF_00003">
    <property type="entry name" value="RbfA"/>
    <property type="match status" value="1"/>
</dbReference>
<reference evidence="4 5" key="1">
    <citation type="submission" date="2023-04" db="EMBL/GenBank/DDBJ databases">
        <title>Marinoamorphus aggregata gen. nov., sp. Nov., isolate from tissue of brittle star Ophioplocus japonicus.</title>
        <authorList>
            <person name="Kawano K."/>
            <person name="Sawayama S."/>
            <person name="Nakagawa S."/>
        </authorList>
    </citation>
    <scope>NUCLEOTIDE SEQUENCE [LARGE SCALE GENOMIC DNA]</scope>
    <source>
        <strain evidence="4 5">NKW23</strain>
    </source>
</reference>
<dbReference type="PANTHER" id="PTHR33515">
    <property type="entry name" value="RIBOSOME-BINDING FACTOR A, CHLOROPLASTIC-RELATED"/>
    <property type="match status" value="1"/>
</dbReference>